<sequence length="247" mass="26475">MLNSESATTTKFNVNNSVALQTQSAKPVNIPYDNRSINGSQPGVLSKPDSSSDGQQSFQKISEDSRLEREQAKQEQNVQQVIAQLKARDTEVKAHEMAHLSASGGYSTGGMSFTYQTGPDGKRYAIGGEVGIDTSPIPGDPQATLQKAMVIQRAALAPAEPSSQDLKVAQAASQMMVQARVEIASAKVEEGKGSDGNKSDATGEMNSGEESSNRIERREPDDSSGSINPQRQQFDLRMQLSPSSIIE</sequence>
<proteinExistence type="predicted"/>
<feature type="compositionally biased region" description="Basic and acidic residues" evidence="1">
    <location>
        <begin position="61"/>
        <end position="73"/>
    </location>
</feature>
<reference evidence="2" key="1">
    <citation type="journal article" date="2022" name="Arch. Microbiol.">
        <title>Thiomicrorhabdus immobilis sp. nov., a mesophilic sulfur-oxidizing bacterium isolated from sediment of a brackish lake in northern Japan.</title>
        <authorList>
            <person name="Kojima H."/>
            <person name="Mochizuki J."/>
            <person name="Kanda M."/>
            <person name="Watanabe T."/>
            <person name="Fukui M."/>
        </authorList>
    </citation>
    <scope>NUCLEOTIDE SEQUENCE</scope>
    <source>
        <strain evidence="2">Am19</strain>
    </source>
</reference>
<evidence type="ECO:0000256" key="1">
    <source>
        <dbReference type="SAM" id="MobiDB-lite"/>
    </source>
</evidence>
<organism evidence="2 3">
    <name type="scientific">Thiomicrorhabdus immobilis</name>
    <dbReference type="NCBI Taxonomy" id="2791037"/>
    <lineage>
        <taxon>Bacteria</taxon>
        <taxon>Pseudomonadati</taxon>
        <taxon>Pseudomonadota</taxon>
        <taxon>Gammaproteobacteria</taxon>
        <taxon>Thiotrichales</taxon>
        <taxon>Piscirickettsiaceae</taxon>
        <taxon>Thiomicrorhabdus</taxon>
    </lineage>
</organism>
<evidence type="ECO:0008006" key="4">
    <source>
        <dbReference type="Google" id="ProtNLM"/>
    </source>
</evidence>
<feature type="compositionally biased region" description="Basic and acidic residues" evidence="1">
    <location>
        <begin position="211"/>
        <end position="221"/>
    </location>
</feature>
<feature type="region of interest" description="Disordered" evidence="1">
    <location>
        <begin position="21"/>
        <end position="76"/>
    </location>
</feature>
<feature type="compositionally biased region" description="Basic and acidic residues" evidence="1">
    <location>
        <begin position="187"/>
        <end position="198"/>
    </location>
</feature>
<evidence type="ECO:0000313" key="3">
    <source>
        <dbReference type="Proteomes" id="UP001054820"/>
    </source>
</evidence>
<protein>
    <recommendedName>
        <fullName evidence="4">SprA-related family protein</fullName>
    </recommendedName>
</protein>
<keyword evidence="3" id="KW-1185">Reference proteome</keyword>
<dbReference type="Proteomes" id="UP001054820">
    <property type="component" value="Chromosome"/>
</dbReference>
<dbReference type="EMBL" id="AP024202">
    <property type="protein sequence ID" value="BCN94074.1"/>
    <property type="molecule type" value="Genomic_DNA"/>
</dbReference>
<feature type="region of interest" description="Disordered" evidence="1">
    <location>
        <begin position="187"/>
        <end position="247"/>
    </location>
</feature>
<feature type="compositionally biased region" description="Polar residues" evidence="1">
    <location>
        <begin position="35"/>
        <end position="60"/>
    </location>
</feature>
<gene>
    <name evidence="2" type="ORF">THMIRHAM_18590</name>
</gene>
<name>A0ABM7MF43_9GAMM</name>
<evidence type="ECO:0000313" key="2">
    <source>
        <dbReference type="EMBL" id="BCN94074.1"/>
    </source>
</evidence>
<dbReference type="InterPro" id="IPR021973">
    <property type="entry name" value="SprA-related"/>
</dbReference>
<accession>A0ABM7MF43</accession>
<dbReference type="Pfam" id="PF12118">
    <property type="entry name" value="SprA-related"/>
    <property type="match status" value="1"/>
</dbReference>
<feature type="compositionally biased region" description="Polar residues" evidence="1">
    <location>
        <begin position="223"/>
        <end position="233"/>
    </location>
</feature>